<dbReference type="RefSeq" id="WP_119547231.1">
    <property type="nucleotide sequence ID" value="NZ_QXIR01000015.1"/>
</dbReference>
<gene>
    <name evidence="1" type="ORF">D3H55_12060</name>
</gene>
<evidence type="ECO:0000313" key="1">
    <source>
        <dbReference type="EMBL" id="RIW33176.1"/>
    </source>
</evidence>
<dbReference type="InterPro" id="IPR019658">
    <property type="entry name" value="DUF2515"/>
</dbReference>
<dbReference type="AlphaFoldDB" id="A0A3A1QX38"/>
<dbReference type="Proteomes" id="UP000265801">
    <property type="component" value="Unassembled WGS sequence"/>
</dbReference>
<dbReference type="Pfam" id="PF10720">
    <property type="entry name" value="DUF2515"/>
    <property type="match status" value="1"/>
</dbReference>
<proteinExistence type="predicted"/>
<sequence length="340" mass="41040">MTNEAVYMNKKSFFQPFLPDCSLCETSEELARVIREKTLEYNLDNISRTKAYQEYYLIHPEIKWSFLASMVSRNAGWNMCDLQGPWFPAVLDEKTRRNLFYTYERANWLIFHDVFPQLLIHHYKTELNMEMFHLFREFFVSAFMQEEWQRFWNGGDIARLMQSLIINEQNVIEEPVIKHPVYKRKVFKTWLFFLEDHLHFSSVIFPTKAGNLYGASVSDFRKLDSRISLGNRLSQILFEENLYHHFKDFALSVEHTGSRRDYERFCQGAPKTGTPILRTVFEVKQHHIHKQPSDWSQRKGVKKRWFKKAKVKEPVHLTRWYFNKQRQLHKMIKMKEFLTE</sequence>
<dbReference type="EMBL" id="QXIR01000015">
    <property type="protein sequence ID" value="RIW33176.1"/>
    <property type="molecule type" value="Genomic_DNA"/>
</dbReference>
<keyword evidence="2" id="KW-1185">Reference proteome</keyword>
<reference evidence="1 2" key="1">
    <citation type="submission" date="2018-09" db="EMBL/GenBank/DDBJ databases">
        <title>Bacillus saliacetes sp. nov., isolated from Thai shrimp paste (Ka-pi).</title>
        <authorList>
            <person name="Daroonpunt R."/>
            <person name="Tanasupawat S."/>
            <person name="Yiamsombut S."/>
        </authorList>
    </citation>
    <scope>NUCLEOTIDE SEQUENCE [LARGE SCALE GENOMIC DNA]</scope>
    <source>
        <strain evidence="1 2">SKP7-4</strain>
    </source>
</reference>
<protein>
    <submittedName>
        <fullName evidence="1">DUF2515 domain-containing protein</fullName>
    </submittedName>
</protein>
<evidence type="ECO:0000313" key="2">
    <source>
        <dbReference type="Proteomes" id="UP000265801"/>
    </source>
</evidence>
<organism evidence="1 2">
    <name type="scientific">Bacillus salacetis</name>
    <dbReference type="NCBI Taxonomy" id="2315464"/>
    <lineage>
        <taxon>Bacteria</taxon>
        <taxon>Bacillati</taxon>
        <taxon>Bacillota</taxon>
        <taxon>Bacilli</taxon>
        <taxon>Bacillales</taxon>
        <taxon>Bacillaceae</taxon>
        <taxon>Bacillus</taxon>
    </lineage>
</organism>
<dbReference type="OrthoDB" id="2690514at2"/>
<name>A0A3A1QX38_9BACI</name>
<comment type="caution">
    <text evidence="1">The sequence shown here is derived from an EMBL/GenBank/DDBJ whole genome shotgun (WGS) entry which is preliminary data.</text>
</comment>
<accession>A0A3A1QX38</accession>